<keyword evidence="3" id="KW-1185">Reference proteome</keyword>
<reference evidence="2 3" key="1">
    <citation type="submission" date="2020-08" db="EMBL/GenBank/DDBJ databases">
        <title>Genomic Encyclopedia of Type Strains, Phase IV (KMG-IV): sequencing the most valuable type-strain genomes for metagenomic binning, comparative biology and taxonomic classification.</title>
        <authorList>
            <person name="Goeker M."/>
        </authorList>
    </citation>
    <scope>NUCLEOTIDE SEQUENCE [LARGE SCALE GENOMIC DNA]</scope>
    <source>
        <strain evidence="2 3">DSM 104969</strain>
    </source>
</reference>
<dbReference type="SMART" id="SM00382">
    <property type="entry name" value="AAA"/>
    <property type="match status" value="1"/>
</dbReference>
<name>A0A840CUS1_9BACT</name>
<dbReference type="InterPro" id="IPR003593">
    <property type="entry name" value="AAA+_ATPase"/>
</dbReference>
<organism evidence="2 3">
    <name type="scientific">Dysgonomonas hofstadii</name>
    <dbReference type="NCBI Taxonomy" id="637886"/>
    <lineage>
        <taxon>Bacteria</taxon>
        <taxon>Pseudomonadati</taxon>
        <taxon>Bacteroidota</taxon>
        <taxon>Bacteroidia</taxon>
        <taxon>Bacteroidales</taxon>
        <taxon>Dysgonomonadaceae</taxon>
        <taxon>Dysgonomonas</taxon>
    </lineage>
</organism>
<dbReference type="RefSeq" id="WP_183307122.1">
    <property type="nucleotide sequence ID" value="NZ_JACIEP010000006.1"/>
</dbReference>
<evidence type="ECO:0000259" key="1">
    <source>
        <dbReference type="SMART" id="SM00382"/>
    </source>
</evidence>
<dbReference type="AlphaFoldDB" id="A0A840CUS1"/>
<gene>
    <name evidence="2" type="ORF">GGR21_002123</name>
</gene>
<protein>
    <recommendedName>
        <fullName evidence="1">AAA+ ATPase domain-containing protein</fullName>
    </recommendedName>
</protein>
<proteinExistence type="predicted"/>
<dbReference type="SUPFAM" id="SSF52540">
    <property type="entry name" value="P-loop containing nucleoside triphosphate hydrolases"/>
    <property type="match status" value="1"/>
</dbReference>
<evidence type="ECO:0000313" key="3">
    <source>
        <dbReference type="Proteomes" id="UP000555103"/>
    </source>
</evidence>
<dbReference type="InterPro" id="IPR027417">
    <property type="entry name" value="P-loop_NTPase"/>
</dbReference>
<dbReference type="PANTHER" id="PTHR42990:SF1">
    <property type="entry name" value="AAA+ ATPASE DOMAIN-CONTAINING PROTEIN"/>
    <property type="match status" value="1"/>
</dbReference>
<sequence>MESFFRTHKYLVEHLEGVIPRLLMSQIDWSQRLIGIKGTRGVGKTTFLLQYAKQFFDVNKRDCLYINMNQFYFTVRTITSFAEEFVRNGGKTLLLDQVFKYPNWSRELRECHELFPQLKIVFTGSTVMKLGEDEEISSIVSVYNIRGFSFREFLNIILEKDFRPYTIDEIINNHEEIAKEICSEAEPLKHFWPYKHHGYYPFFLEKRNFSENLLKTVNMMLEVDVLSIKQIEMSYLPKLRKLLYLLSLSSPGKPNISQLSVDCEISRATVTNYMEYLRSARLINMLYKEGEEFPKKPDMVYMHNTNLMFPLKMSEVREQDLRETFFYNQIHHSDCKLKKGTKAGMFIVETENNKYKFKIEGKKSRGKNKPELMYAVANLETGEKNVIPLWLFGFLY</sequence>
<dbReference type="EMBL" id="JACIEP010000006">
    <property type="protein sequence ID" value="MBB4036222.1"/>
    <property type="molecule type" value="Genomic_DNA"/>
</dbReference>
<dbReference type="PANTHER" id="PTHR42990">
    <property type="entry name" value="ATPASE"/>
    <property type="match status" value="1"/>
</dbReference>
<feature type="domain" description="AAA+ ATPase" evidence="1">
    <location>
        <begin position="30"/>
        <end position="146"/>
    </location>
</feature>
<dbReference type="Proteomes" id="UP000555103">
    <property type="component" value="Unassembled WGS sequence"/>
</dbReference>
<accession>A0A840CUS1</accession>
<dbReference type="Pfam" id="PF13173">
    <property type="entry name" value="AAA_14"/>
    <property type="match status" value="1"/>
</dbReference>
<dbReference type="Gene3D" id="3.40.50.300">
    <property type="entry name" value="P-loop containing nucleotide triphosphate hydrolases"/>
    <property type="match status" value="1"/>
</dbReference>
<dbReference type="InterPro" id="IPR041682">
    <property type="entry name" value="AAA_14"/>
</dbReference>
<evidence type="ECO:0000313" key="2">
    <source>
        <dbReference type="EMBL" id="MBB4036222.1"/>
    </source>
</evidence>
<comment type="caution">
    <text evidence="2">The sequence shown here is derived from an EMBL/GenBank/DDBJ whole genome shotgun (WGS) entry which is preliminary data.</text>
</comment>